<dbReference type="AlphaFoldDB" id="A0A4Y2TXQ3"/>
<organism evidence="1 2">
    <name type="scientific">Araneus ventricosus</name>
    <name type="common">Orbweaver spider</name>
    <name type="synonym">Epeira ventricosa</name>
    <dbReference type="NCBI Taxonomy" id="182803"/>
    <lineage>
        <taxon>Eukaryota</taxon>
        <taxon>Metazoa</taxon>
        <taxon>Ecdysozoa</taxon>
        <taxon>Arthropoda</taxon>
        <taxon>Chelicerata</taxon>
        <taxon>Arachnida</taxon>
        <taxon>Araneae</taxon>
        <taxon>Araneomorphae</taxon>
        <taxon>Entelegynae</taxon>
        <taxon>Araneoidea</taxon>
        <taxon>Araneidae</taxon>
        <taxon>Araneus</taxon>
    </lineage>
</organism>
<sequence length="86" mass="9637">MLPRGNESCAQVYRGNLILSQEDNRQELIGDILLKSSTIPENGQSGIMSIANRPSKSREASRHRYIQVRRPSNVERESPLAGAVCW</sequence>
<name>A0A4Y2TXQ3_ARAVE</name>
<comment type="caution">
    <text evidence="1">The sequence shown here is derived from an EMBL/GenBank/DDBJ whole genome shotgun (WGS) entry which is preliminary data.</text>
</comment>
<protein>
    <submittedName>
        <fullName evidence="1">Uncharacterized protein</fullName>
    </submittedName>
</protein>
<proteinExistence type="predicted"/>
<reference evidence="1 2" key="1">
    <citation type="journal article" date="2019" name="Sci. Rep.">
        <title>Orb-weaving spider Araneus ventricosus genome elucidates the spidroin gene catalogue.</title>
        <authorList>
            <person name="Kono N."/>
            <person name="Nakamura H."/>
            <person name="Ohtoshi R."/>
            <person name="Moran D.A.P."/>
            <person name="Shinohara A."/>
            <person name="Yoshida Y."/>
            <person name="Fujiwara M."/>
            <person name="Mori M."/>
            <person name="Tomita M."/>
            <person name="Arakawa K."/>
        </authorList>
    </citation>
    <scope>NUCLEOTIDE SEQUENCE [LARGE SCALE GENOMIC DNA]</scope>
</reference>
<evidence type="ECO:0000313" key="1">
    <source>
        <dbReference type="EMBL" id="GBO04953.1"/>
    </source>
</evidence>
<accession>A0A4Y2TXQ3</accession>
<evidence type="ECO:0000313" key="2">
    <source>
        <dbReference type="Proteomes" id="UP000499080"/>
    </source>
</evidence>
<keyword evidence="2" id="KW-1185">Reference proteome</keyword>
<dbReference type="EMBL" id="BGPR01031736">
    <property type="protein sequence ID" value="GBO04953.1"/>
    <property type="molecule type" value="Genomic_DNA"/>
</dbReference>
<gene>
    <name evidence="1" type="ORF">AVEN_267531_1</name>
</gene>
<dbReference type="Proteomes" id="UP000499080">
    <property type="component" value="Unassembled WGS sequence"/>
</dbReference>